<dbReference type="Pfam" id="PF06127">
    <property type="entry name" value="Mpo1-like"/>
    <property type="match status" value="1"/>
</dbReference>
<evidence type="ECO:0000313" key="3">
    <source>
        <dbReference type="Proteomes" id="UP000076587"/>
    </source>
</evidence>
<dbReference type="PANTHER" id="PTHR28026">
    <property type="entry name" value="DUF962 DOMAIN PROTEIN (AFU_ORTHOLOGUE AFUA_8G05310)"/>
    <property type="match status" value="1"/>
</dbReference>
<keyword evidence="1" id="KW-0812">Transmembrane</keyword>
<protein>
    <recommendedName>
        <fullName evidence="4">DUF962 domain-containing protein</fullName>
    </recommendedName>
</protein>
<dbReference type="PANTHER" id="PTHR28026:SF9">
    <property type="entry name" value="2-HYDROXY-PALMITIC ACID DIOXYGENASE MPO1"/>
    <property type="match status" value="1"/>
</dbReference>
<feature type="transmembrane region" description="Helical" evidence="1">
    <location>
        <begin position="102"/>
        <end position="125"/>
    </location>
</feature>
<name>A0A167AZP5_9GAMM</name>
<dbReference type="AlphaFoldDB" id="A0A167AZP5"/>
<keyword evidence="1" id="KW-1133">Transmembrane helix</keyword>
<reference evidence="2 3" key="1">
    <citation type="submission" date="2013-07" db="EMBL/GenBank/DDBJ databases">
        <title>Comparative Genomic and Metabolomic Analysis of Twelve Strains of Pseudoalteromonas luteoviolacea.</title>
        <authorList>
            <person name="Vynne N.G."/>
            <person name="Mansson M."/>
            <person name="Gram L."/>
        </authorList>
    </citation>
    <scope>NUCLEOTIDE SEQUENCE [LARGE SCALE GENOMIC DNA]</scope>
    <source>
        <strain evidence="2 3">NCIMB 1942</strain>
    </source>
</reference>
<dbReference type="InterPro" id="IPR009305">
    <property type="entry name" value="Mpo1-like"/>
</dbReference>
<dbReference type="RefSeq" id="WP_063377714.1">
    <property type="nucleotide sequence ID" value="NZ_AUXT01000173.1"/>
</dbReference>
<sequence>MRNLEQHLVQYAMYHRDKRNIKTHLIGVPLIVFAVIMMAYVPIFELSGLTVTLAMLLITLAGGYYFFLSPTIGLMMVAILILGYAGVLLIHQGMSSGMSTNWMFYGFGGGLFIIGWIIQFIGHYFEGKKPAFVDDLIGLLIGPLFVLTEILFKFGFLKSLEDKIIGQAGACRN</sequence>
<dbReference type="PATRIC" id="fig|1365253.3.peg.3176"/>
<feature type="transmembrane region" description="Helical" evidence="1">
    <location>
        <begin position="137"/>
        <end position="156"/>
    </location>
</feature>
<gene>
    <name evidence="2" type="ORF">N482_12995</name>
</gene>
<dbReference type="Proteomes" id="UP000076587">
    <property type="component" value="Unassembled WGS sequence"/>
</dbReference>
<comment type="caution">
    <text evidence="2">The sequence shown here is derived from an EMBL/GenBank/DDBJ whole genome shotgun (WGS) entry which is preliminary data.</text>
</comment>
<dbReference type="GO" id="GO:0046521">
    <property type="term" value="P:sphingoid catabolic process"/>
    <property type="evidence" value="ECO:0007669"/>
    <property type="project" value="TreeGrafter"/>
</dbReference>
<dbReference type="OrthoDB" id="5515308at2"/>
<accession>A0A167AZP5</accession>
<organism evidence="2 3">
    <name type="scientific">Pseudoalteromonas luteoviolacea NCIMB 1942</name>
    <dbReference type="NCBI Taxonomy" id="1365253"/>
    <lineage>
        <taxon>Bacteria</taxon>
        <taxon>Pseudomonadati</taxon>
        <taxon>Pseudomonadota</taxon>
        <taxon>Gammaproteobacteria</taxon>
        <taxon>Alteromonadales</taxon>
        <taxon>Pseudoalteromonadaceae</taxon>
        <taxon>Pseudoalteromonas</taxon>
    </lineage>
</organism>
<keyword evidence="1" id="KW-0472">Membrane</keyword>
<dbReference type="EMBL" id="AUXT01000173">
    <property type="protein sequence ID" value="KZN45991.1"/>
    <property type="molecule type" value="Genomic_DNA"/>
</dbReference>
<dbReference type="GO" id="GO:0016020">
    <property type="term" value="C:membrane"/>
    <property type="evidence" value="ECO:0007669"/>
    <property type="project" value="GOC"/>
</dbReference>
<feature type="transmembrane region" description="Helical" evidence="1">
    <location>
        <begin position="64"/>
        <end position="90"/>
    </location>
</feature>
<evidence type="ECO:0000313" key="2">
    <source>
        <dbReference type="EMBL" id="KZN45991.1"/>
    </source>
</evidence>
<feature type="transmembrane region" description="Helical" evidence="1">
    <location>
        <begin position="21"/>
        <end position="44"/>
    </location>
</feature>
<evidence type="ECO:0008006" key="4">
    <source>
        <dbReference type="Google" id="ProtNLM"/>
    </source>
</evidence>
<evidence type="ECO:0000256" key="1">
    <source>
        <dbReference type="SAM" id="Phobius"/>
    </source>
</evidence>
<proteinExistence type="predicted"/>